<evidence type="ECO:0000313" key="5">
    <source>
        <dbReference type="EMBL" id="CZT50054.1"/>
    </source>
</evidence>
<proteinExistence type="predicted"/>
<protein>
    <recommendedName>
        <fullName evidence="4">Zn(2)-C6 fungal-type domain-containing protein</fullName>
    </recommendedName>
</protein>
<organism evidence="5 6">
    <name type="scientific">Rhynchosporium secalis</name>
    <name type="common">Barley scald fungus</name>
    <dbReference type="NCBI Taxonomy" id="38038"/>
    <lineage>
        <taxon>Eukaryota</taxon>
        <taxon>Fungi</taxon>
        <taxon>Dikarya</taxon>
        <taxon>Ascomycota</taxon>
        <taxon>Pezizomycotina</taxon>
        <taxon>Leotiomycetes</taxon>
        <taxon>Helotiales</taxon>
        <taxon>Ploettnerulaceae</taxon>
        <taxon>Rhynchosporium</taxon>
    </lineage>
</organism>
<feature type="region of interest" description="Disordered" evidence="3">
    <location>
        <begin position="642"/>
        <end position="661"/>
    </location>
</feature>
<dbReference type="Proteomes" id="UP000177625">
    <property type="component" value="Unassembled WGS sequence"/>
</dbReference>
<accession>A0A1E1MLT2</accession>
<dbReference type="PANTHER" id="PTHR47431">
    <property type="entry name" value="ZN(II)2CYS6 TRANSCRIPTION FACTOR (EUROFUNG)-RELATED"/>
    <property type="match status" value="1"/>
</dbReference>
<dbReference type="Gene3D" id="4.10.240.10">
    <property type="entry name" value="Zn(2)-C6 fungal-type DNA-binding domain"/>
    <property type="match status" value="1"/>
</dbReference>
<reference evidence="6" key="1">
    <citation type="submission" date="2016-03" db="EMBL/GenBank/DDBJ databases">
        <authorList>
            <person name="Guldener U."/>
        </authorList>
    </citation>
    <scope>NUCLEOTIDE SEQUENCE [LARGE SCALE GENOMIC DNA]</scope>
</reference>
<dbReference type="GO" id="GO:0006351">
    <property type="term" value="P:DNA-templated transcription"/>
    <property type="evidence" value="ECO:0007669"/>
    <property type="project" value="InterPro"/>
</dbReference>
<dbReference type="GO" id="GO:0000981">
    <property type="term" value="F:DNA-binding transcription factor activity, RNA polymerase II-specific"/>
    <property type="evidence" value="ECO:0007669"/>
    <property type="project" value="InterPro"/>
</dbReference>
<keyword evidence="1" id="KW-0479">Metal-binding</keyword>
<keyword evidence="2" id="KW-0539">Nucleus</keyword>
<feature type="region of interest" description="Disordered" evidence="3">
    <location>
        <begin position="137"/>
        <end position="171"/>
    </location>
</feature>
<dbReference type="EMBL" id="FJVC01000407">
    <property type="protein sequence ID" value="CZT50054.1"/>
    <property type="molecule type" value="Genomic_DNA"/>
</dbReference>
<evidence type="ECO:0000256" key="2">
    <source>
        <dbReference type="ARBA" id="ARBA00023242"/>
    </source>
</evidence>
<keyword evidence="6" id="KW-1185">Reference proteome</keyword>
<dbReference type="CDD" id="cd12148">
    <property type="entry name" value="fungal_TF_MHR"/>
    <property type="match status" value="1"/>
</dbReference>
<dbReference type="InterPro" id="IPR007219">
    <property type="entry name" value="XnlR_reg_dom"/>
</dbReference>
<name>A0A1E1MLT2_RHYSE</name>
<dbReference type="PROSITE" id="PS50048">
    <property type="entry name" value="ZN2_CY6_FUNGAL_2"/>
    <property type="match status" value="1"/>
</dbReference>
<feature type="domain" description="Zn(2)-C6 fungal-type" evidence="4">
    <location>
        <begin position="98"/>
        <end position="128"/>
    </location>
</feature>
<dbReference type="GO" id="GO:0003677">
    <property type="term" value="F:DNA binding"/>
    <property type="evidence" value="ECO:0007669"/>
    <property type="project" value="InterPro"/>
</dbReference>
<feature type="compositionally biased region" description="Basic and acidic residues" evidence="3">
    <location>
        <begin position="649"/>
        <end position="661"/>
    </location>
</feature>
<dbReference type="Pfam" id="PF04082">
    <property type="entry name" value="Fungal_trans"/>
    <property type="match status" value="1"/>
</dbReference>
<dbReference type="InterPro" id="IPR001138">
    <property type="entry name" value="Zn2Cys6_DnaBD"/>
</dbReference>
<dbReference type="Pfam" id="PF00172">
    <property type="entry name" value="Zn_clus"/>
    <property type="match status" value="1"/>
</dbReference>
<evidence type="ECO:0000256" key="3">
    <source>
        <dbReference type="SAM" id="MobiDB-lite"/>
    </source>
</evidence>
<dbReference type="PANTHER" id="PTHR47431:SF4">
    <property type="entry name" value="ZN(II)2CYS6 TRANSCRIPTION FACTOR (EUROFUNG)"/>
    <property type="match status" value="1"/>
</dbReference>
<dbReference type="CDD" id="cd00067">
    <property type="entry name" value="GAL4"/>
    <property type="match status" value="1"/>
</dbReference>
<dbReference type="InterPro" id="IPR036864">
    <property type="entry name" value="Zn2-C6_fun-type_DNA-bd_sf"/>
</dbReference>
<dbReference type="PROSITE" id="PS00463">
    <property type="entry name" value="ZN2_CY6_FUNGAL_1"/>
    <property type="match status" value="1"/>
</dbReference>
<dbReference type="AlphaFoldDB" id="A0A1E1MLT2"/>
<dbReference type="SMART" id="SM00066">
    <property type="entry name" value="GAL4"/>
    <property type="match status" value="1"/>
</dbReference>
<dbReference type="GO" id="GO:0008270">
    <property type="term" value="F:zinc ion binding"/>
    <property type="evidence" value="ECO:0007669"/>
    <property type="project" value="InterPro"/>
</dbReference>
<feature type="compositionally biased region" description="Polar residues" evidence="3">
    <location>
        <begin position="146"/>
        <end position="171"/>
    </location>
</feature>
<evidence type="ECO:0000259" key="4">
    <source>
        <dbReference type="PROSITE" id="PS50048"/>
    </source>
</evidence>
<dbReference type="SUPFAM" id="SSF57701">
    <property type="entry name" value="Zn2/Cys6 DNA-binding domain"/>
    <property type="match status" value="1"/>
</dbReference>
<gene>
    <name evidence="5" type="ORF">RSE6_10976</name>
</gene>
<sequence length="661" mass="73589">MFMTSSQSCIATDPPVYPLYLSIDQLQPQGQEFPEMDYFVMDTSSQFFLDPDFSFDPSMVEFPDMDIAQTQVGIWGEPIETGSGQQSKLKSRVRASRACIACRSRHMKCDSVEPVCTRCQVYDKTCVYTKSRRGGSRKAPAIAEPKTSSQAQSQSPGSDGRTPNTDNDCVSKISWETTSNHRISVPVSLAISPVELKIKMNDVDLIATYYEFFNNAHPVVLPRNQLQARLRSNPASLEHLMPVMKYIGSVYLPDVPSEPYIAFAEKALSSSTLPADGFSVQALILFALARHCSDEYDVAEKYIDRAIDIALALGMNQPDFALTTGEGDVVLQESWRTTWWFLFTLDGLFATISHYCTHRLQFTSMNVDLPCEDVEYESGFISMPHTFVQYDAREFLEQEITFSSLTYLLDIIRILSHSMTTIRSPHEPGDKAVTAADAKLVNWQMYLPPCKKEMVRPDGSVDETMFLAHLIVKTEFLLLHRPTSHLPYSALEKRSICTPTTSLSTSRQSKSIAQSLTMHTARAIEALEASITSFALPGSNIKHSPLATCALALAVMAQVSACGWYKGYRRWGDVGLSMMVDIGRDSEKAYVEGRDRVRLGLGALRAGMKIWGLANRSAGEVIDVARELLLGNDNRIESERCSDTGNVRSVERGSDPEVVVH</sequence>
<evidence type="ECO:0000256" key="1">
    <source>
        <dbReference type="ARBA" id="ARBA00022723"/>
    </source>
</evidence>
<evidence type="ECO:0000313" key="6">
    <source>
        <dbReference type="Proteomes" id="UP000177625"/>
    </source>
</evidence>